<reference evidence="1 4" key="3">
    <citation type="submission" date="2019-06" db="EMBL/GenBank/DDBJ databases">
        <title>Whole genome shotgun sequence of Brevibacillus reuszeri NBRC 15719.</title>
        <authorList>
            <person name="Hosoyama A."/>
            <person name="Uohara A."/>
            <person name="Ohji S."/>
            <person name="Ichikawa N."/>
        </authorList>
    </citation>
    <scope>NUCLEOTIDE SEQUENCE [LARGE SCALE GENOMIC DNA]</scope>
    <source>
        <strain evidence="1 4">NBRC 15719</strain>
    </source>
</reference>
<evidence type="ECO:0000313" key="2">
    <source>
        <dbReference type="EMBL" id="KNB71892.1"/>
    </source>
</evidence>
<reference evidence="2" key="2">
    <citation type="submission" date="2015-07" db="EMBL/GenBank/DDBJ databases">
        <title>MeaNS - Measles Nucleotide Surveillance Program.</title>
        <authorList>
            <person name="Tran T."/>
            <person name="Druce J."/>
        </authorList>
    </citation>
    <scope>NUCLEOTIDE SEQUENCE</scope>
    <source>
        <strain evidence="2">DSM 9887</strain>
    </source>
</reference>
<name>A0A0K9YTC9_9BACL</name>
<dbReference type="PATRIC" id="fig|54915.3.peg.4028"/>
<dbReference type="InterPro" id="IPR045527">
    <property type="entry name" value="DUF6470"/>
</dbReference>
<proteinExistence type="predicted"/>
<evidence type="ECO:0000313" key="4">
    <source>
        <dbReference type="Proteomes" id="UP000319578"/>
    </source>
</evidence>
<organism evidence="2 3">
    <name type="scientific">Brevibacillus reuszeri</name>
    <dbReference type="NCBI Taxonomy" id="54915"/>
    <lineage>
        <taxon>Bacteria</taxon>
        <taxon>Bacillati</taxon>
        <taxon>Bacillota</taxon>
        <taxon>Bacilli</taxon>
        <taxon>Bacillales</taxon>
        <taxon>Paenibacillaceae</taxon>
        <taxon>Brevibacillus</taxon>
    </lineage>
</organism>
<sequence>MQIPQIRMESTFAQLGLNINKPVHEIKQPQAEMNLRQVPAILNIEQARTILQIDSSQARANIGIMTNVQFSDSSADYGKQKALQAIAEKSQEGDRLMRIYTKENVIASIGREKGLRALEGGYTPPAASTDEGVEISIELKPVVISVQRNGMSIDPVTRPPEFSYTPGKVEPYMIQYNSLKIEAVGGQLDQMM</sequence>
<dbReference type="RefSeq" id="WP_049740933.1">
    <property type="nucleotide sequence ID" value="NZ_BJON01000005.1"/>
</dbReference>
<accession>A0A0K9YTC9</accession>
<dbReference type="Proteomes" id="UP000036834">
    <property type="component" value="Unassembled WGS sequence"/>
</dbReference>
<dbReference type="Proteomes" id="UP000319578">
    <property type="component" value="Unassembled WGS sequence"/>
</dbReference>
<comment type="caution">
    <text evidence="2">The sequence shown here is derived from an EMBL/GenBank/DDBJ whole genome shotgun (WGS) entry which is preliminary data.</text>
</comment>
<dbReference type="OrthoDB" id="2112831at2"/>
<dbReference type="EMBL" id="LGIQ01000009">
    <property type="protein sequence ID" value="KNB71892.1"/>
    <property type="molecule type" value="Genomic_DNA"/>
</dbReference>
<reference evidence="3" key="1">
    <citation type="submission" date="2015-07" db="EMBL/GenBank/DDBJ databases">
        <title>Genome sequencing project for genomic taxonomy and phylogenomics of Bacillus-like bacteria.</title>
        <authorList>
            <person name="Liu B."/>
            <person name="Wang J."/>
            <person name="Zhu Y."/>
            <person name="Liu G."/>
            <person name="Chen Q."/>
            <person name="Chen Z."/>
            <person name="Lan J."/>
            <person name="Che J."/>
            <person name="Ge C."/>
            <person name="Shi H."/>
            <person name="Pan Z."/>
            <person name="Liu X."/>
        </authorList>
    </citation>
    <scope>NUCLEOTIDE SEQUENCE [LARGE SCALE GENOMIC DNA]</scope>
    <source>
        <strain evidence="3">DSM 9887</strain>
    </source>
</reference>
<keyword evidence="4" id="KW-1185">Reference proteome</keyword>
<dbReference type="AlphaFoldDB" id="A0A0K9YTC9"/>
<dbReference type="EMBL" id="BJON01000005">
    <property type="protein sequence ID" value="GED67575.1"/>
    <property type="molecule type" value="Genomic_DNA"/>
</dbReference>
<dbReference type="Pfam" id="PF20074">
    <property type="entry name" value="DUF6470"/>
    <property type="match status" value="1"/>
</dbReference>
<gene>
    <name evidence="2" type="ORF">ADS79_24420</name>
    <name evidence="1" type="ORF">BRE01_12770</name>
</gene>
<protein>
    <submittedName>
        <fullName evidence="2">Uncharacterized protein</fullName>
    </submittedName>
</protein>
<evidence type="ECO:0000313" key="1">
    <source>
        <dbReference type="EMBL" id="GED67575.1"/>
    </source>
</evidence>
<dbReference type="STRING" id="54915.ADS79_24420"/>
<evidence type="ECO:0000313" key="3">
    <source>
        <dbReference type="Proteomes" id="UP000036834"/>
    </source>
</evidence>